<sequence length="124" mass="14196">MSLSMHWLAPYIEKPNSSWVGLLGGEACSNHPRCKCSMSSNLLKIDFIHFKKKFGLWIGTMSILHIGHVKCSFRMRLIRGTWLSLPPLFYSQGSRCDQTFLDHSLTHALRNYCENQPLPKAINC</sequence>
<name>M5XKY1_PRUPE</name>
<evidence type="ECO:0000313" key="2">
    <source>
        <dbReference type="Proteomes" id="UP000006882"/>
    </source>
</evidence>
<dbReference type="Proteomes" id="UP000006882">
    <property type="component" value="Chromosome G1"/>
</dbReference>
<proteinExistence type="predicted"/>
<reference evidence="1 2" key="1">
    <citation type="journal article" date="2013" name="Nat. Genet.">
        <title>The high-quality draft genome of peach (Prunus persica) identifies unique patterns of genetic diversity, domestication and genome evolution.</title>
        <authorList>
            <consortium name="International Peach Genome Initiative"/>
            <person name="Verde I."/>
            <person name="Abbott A.G."/>
            <person name="Scalabrin S."/>
            <person name="Jung S."/>
            <person name="Shu S."/>
            <person name="Marroni F."/>
            <person name="Zhebentyayeva T."/>
            <person name="Dettori M.T."/>
            <person name="Grimwood J."/>
            <person name="Cattonaro F."/>
            <person name="Zuccolo A."/>
            <person name="Rossini L."/>
            <person name="Jenkins J."/>
            <person name="Vendramin E."/>
            <person name="Meisel L.A."/>
            <person name="Decroocq V."/>
            <person name="Sosinski B."/>
            <person name="Prochnik S."/>
            <person name="Mitros T."/>
            <person name="Policriti A."/>
            <person name="Cipriani G."/>
            <person name="Dondini L."/>
            <person name="Ficklin S."/>
            <person name="Goodstein D.M."/>
            <person name="Xuan P."/>
            <person name="Del Fabbro C."/>
            <person name="Aramini V."/>
            <person name="Copetti D."/>
            <person name="Gonzalez S."/>
            <person name="Horner D.S."/>
            <person name="Falchi R."/>
            <person name="Lucas S."/>
            <person name="Mica E."/>
            <person name="Maldonado J."/>
            <person name="Lazzari B."/>
            <person name="Bielenberg D."/>
            <person name="Pirona R."/>
            <person name="Miculan M."/>
            <person name="Barakat A."/>
            <person name="Testolin R."/>
            <person name="Stella A."/>
            <person name="Tartarini S."/>
            <person name="Tonutti P."/>
            <person name="Arus P."/>
            <person name="Orellana A."/>
            <person name="Wells C."/>
            <person name="Main D."/>
            <person name="Vizzotto G."/>
            <person name="Silva H."/>
            <person name="Salamini F."/>
            <person name="Schmutz J."/>
            <person name="Morgante M."/>
            <person name="Rokhsar D.S."/>
        </authorList>
    </citation>
    <scope>NUCLEOTIDE SEQUENCE [LARGE SCALE GENOMIC DNA]</scope>
    <source>
        <strain evidence="2">cv. Nemared</strain>
    </source>
</reference>
<keyword evidence="2" id="KW-1185">Reference proteome</keyword>
<organism evidence="1 2">
    <name type="scientific">Prunus persica</name>
    <name type="common">Peach</name>
    <name type="synonym">Amygdalus persica</name>
    <dbReference type="NCBI Taxonomy" id="3760"/>
    <lineage>
        <taxon>Eukaryota</taxon>
        <taxon>Viridiplantae</taxon>
        <taxon>Streptophyta</taxon>
        <taxon>Embryophyta</taxon>
        <taxon>Tracheophyta</taxon>
        <taxon>Spermatophyta</taxon>
        <taxon>Magnoliopsida</taxon>
        <taxon>eudicotyledons</taxon>
        <taxon>Gunneridae</taxon>
        <taxon>Pentapetalae</taxon>
        <taxon>rosids</taxon>
        <taxon>fabids</taxon>
        <taxon>Rosales</taxon>
        <taxon>Rosaceae</taxon>
        <taxon>Amygdaloideae</taxon>
        <taxon>Amygdaleae</taxon>
        <taxon>Prunus</taxon>
    </lineage>
</organism>
<dbReference type="HOGENOM" id="CLU_2007877_0_0_1"/>
<dbReference type="Gramene" id="ONI31265">
    <property type="protein sequence ID" value="ONI31265"/>
    <property type="gene ID" value="PRUPE_1G302600"/>
</dbReference>
<dbReference type="EMBL" id="CM007651">
    <property type="protein sequence ID" value="ONI31265.1"/>
    <property type="molecule type" value="Genomic_DNA"/>
</dbReference>
<gene>
    <name evidence="1" type="ORF">PRUPE_1G302600</name>
</gene>
<protein>
    <submittedName>
        <fullName evidence="1">Uncharacterized protein</fullName>
    </submittedName>
</protein>
<accession>M5XKY1</accession>
<dbReference type="AlphaFoldDB" id="M5XKY1"/>
<evidence type="ECO:0000313" key="1">
    <source>
        <dbReference type="EMBL" id="ONI31265.1"/>
    </source>
</evidence>